<dbReference type="SUPFAM" id="SSF52499">
    <property type="entry name" value="Isochorismatase-like hydrolases"/>
    <property type="match status" value="1"/>
</dbReference>
<dbReference type="PANTHER" id="PTHR43540">
    <property type="entry name" value="PEROXYUREIDOACRYLATE/UREIDOACRYLATE AMIDOHYDROLASE-RELATED"/>
    <property type="match status" value="1"/>
</dbReference>
<name>A0A087VUU9_9BIFI</name>
<accession>A0A087VUU9</accession>
<dbReference type="InterPro" id="IPR000868">
    <property type="entry name" value="Isochorismatase-like_dom"/>
</dbReference>
<dbReference type="EMBL" id="CP006018">
    <property type="protein sequence ID" value="AIC92068.1"/>
    <property type="molecule type" value="Genomic_DNA"/>
</dbReference>
<reference evidence="3 4" key="1">
    <citation type="journal article" date="2014" name="Appl. Environ. Microbiol.">
        <title>Genomic encyclopedia of type strains of the genus Bifidobacterium.</title>
        <authorList>
            <person name="Milani C."/>
            <person name="Lugli G.A."/>
            <person name="Duranti S."/>
            <person name="Turroni F."/>
            <person name="Bottacini F."/>
            <person name="Mangifesta M."/>
            <person name="Sanchez B."/>
            <person name="Viappiani A."/>
            <person name="Mancabelli L."/>
            <person name="Taminiau B."/>
            <person name="Delcenserie V."/>
            <person name="Barrangou R."/>
            <person name="Margolles A."/>
            <person name="van Sinderen D."/>
            <person name="Ventura M."/>
        </authorList>
    </citation>
    <scope>NUCLEOTIDE SEQUENCE [LARGE SCALE GENOMIC DNA]</scope>
    <source>
        <strain evidence="3 4">LMG 11587</strain>
    </source>
</reference>
<dbReference type="InterPro" id="IPR050272">
    <property type="entry name" value="Isochorismatase-like_hydrls"/>
</dbReference>
<keyword evidence="4" id="KW-1185">Reference proteome</keyword>
<dbReference type="RefSeq" id="WP_033490273.1">
    <property type="nucleotide sequence ID" value="NZ_CP006018.1"/>
</dbReference>
<protein>
    <submittedName>
        <fullName evidence="3">Isochorismatase family protein</fullName>
    </submittedName>
</protein>
<keyword evidence="1" id="KW-0378">Hydrolase</keyword>
<dbReference type="AlphaFoldDB" id="A0A087VUU9"/>
<dbReference type="Pfam" id="PF00857">
    <property type="entry name" value="Isochorismatase"/>
    <property type="match status" value="1"/>
</dbReference>
<dbReference type="KEGG" id="bii:BINDI_0796"/>
<dbReference type="InterPro" id="IPR036380">
    <property type="entry name" value="Isochorismatase-like_sf"/>
</dbReference>
<dbReference type="Gene3D" id="3.40.50.850">
    <property type="entry name" value="Isochorismatase-like"/>
    <property type="match status" value="1"/>
</dbReference>
<evidence type="ECO:0000256" key="1">
    <source>
        <dbReference type="ARBA" id="ARBA00022801"/>
    </source>
</evidence>
<sequence>MINDDEWLVVIDRQEVFAHNEWSRWACSDGAYYQTDKNYTRLAKAYGNRVAYTRYIAPQPPKGAWVEYMKDWSEFLVAPDDPMYDLTPETAELAKGHPIVSLSTYGKWGPELQTAVEGSQRIALCGVATDACVLQTALAAADQGIAVRLAADACAGSTLENHKLAIDTMALFTPLITITDTDSLLRERQAD</sequence>
<dbReference type="GO" id="GO:0016787">
    <property type="term" value="F:hydrolase activity"/>
    <property type="evidence" value="ECO:0007669"/>
    <property type="project" value="UniProtKB-KW"/>
</dbReference>
<dbReference type="Proteomes" id="UP000028569">
    <property type="component" value="Chromosome"/>
</dbReference>
<gene>
    <name evidence="3" type="ORF">BINDI_0796</name>
</gene>
<proteinExistence type="predicted"/>
<dbReference type="CDD" id="cd00431">
    <property type="entry name" value="cysteine_hydrolases"/>
    <property type="match status" value="1"/>
</dbReference>
<dbReference type="HOGENOM" id="CLU_091983_0_0_11"/>
<evidence type="ECO:0000313" key="3">
    <source>
        <dbReference type="EMBL" id="AIC92068.1"/>
    </source>
</evidence>
<evidence type="ECO:0000313" key="4">
    <source>
        <dbReference type="Proteomes" id="UP000028569"/>
    </source>
</evidence>
<organism evidence="3 4">
    <name type="scientific">Bifidobacterium [indicum] DSM 20214 = LMG 11587</name>
    <dbReference type="NCBI Taxonomy" id="1341694"/>
    <lineage>
        <taxon>Bacteria</taxon>
        <taxon>Bacillati</taxon>
        <taxon>Actinomycetota</taxon>
        <taxon>Actinomycetes</taxon>
        <taxon>Bifidobacteriales</taxon>
        <taxon>Bifidobacteriaceae</taxon>
        <taxon>Bifidobacterium</taxon>
    </lineage>
</organism>
<feature type="domain" description="Isochorismatase-like" evidence="2">
    <location>
        <begin position="7"/>
        <end position="179"/>
    </location>
</feature>
<evidence type="ECO:0000259" key="2">
    <source>
        <dbReference type="Pfam" id="PF00857"/>
    </source>
</evidence>
<dbReference type="OrthoDB" id="4426059at2"/>